<accession>A0ABS0LZU5</accession>
<feature type="chain" id="PRO_5045322356" evidence="1">
    <location>
        <begin position="21"/>
        <end position="144"/>
    </location>
</feature>
<proteinExistence type="predicted"/>
<organism evidence="2 3">
    <name type="scientific">Serratia surfactantfaciens</name>
    <dbReference type="NCBI Taxonomy" id="2741499"/>
    <lineage>
        <taxon>Bacteria</taxon>
        <taxon>Pseudomonadati</taxon>
        <taxon>Pseudomonadota</taxon>
        <taxon>Gammaproteobacteria</taxon>
        <taxon>Enterobacterales</taxon>
        <taxon>Yersiniaceae</taxon>
        <taxon>Serratia</taxon>
    </lineage>
</organism>
<reference evidence="2 3" key="1">
    <citation type="submission" date="2020-11" db="EMBL/GenBank/DDBJ databases">
        <title>Enhanced detection system for hospital associated transmission using whole genome sequencing surveillance.</title>
        <authorList>
            <person name="Harrison L.H."/>
            <person name="Van Tyne D."/>
            <person name="Marsh J.W."/>
            <person name="Griffith M.P."/>
            <person name="Snyder D.J."/>
            <person name="Cooper V.S."/>
            <person name="Mustapha M."/>
        </authorList>
    </citation>
    <scope>NUCLEOTIDE SEQUENCE [LARGE SCALE GENOMIC DNA]</scope>
    <source>
        <strain evidence="2 3">SER00227</strain>
    </source>
</reference>
<dbReference type="RefSeq" id="WP_197667825.1">
    <property type="nucleotide sequence ID" value="NZ_JADUMB010000003.1"/>
</dbReference>
<dbReference type="Proteomes" id="UP000635335">
    <property type="component" value="Unassembled WGS sequence"/>
</dbReference>
<evidence type="ECO:0000313" key="3">
    <source>
        <dbReference type="Proteomes" id="UP000635335"/>
    </source>
</evidence>
<protein>
    <submittedName>
        <fullName evidence="2">Uncharacterized protein</fullName>
    </submittedName>
</protein>
<comment type="caution">
    <text evidence="2">The sequence shown here is derived from an EMBL/GenBank/DDBJ whole genome shotgun (WGS) entry which is preliminary data.</text>
</comment>
<keyword evidence="1" id="KW-0732">Signal</keyword>
<sequence>MMLRSFFVLSLIVTSNAVMASEDYAVTFKNQTNKTAKIVVVNEICMHSSGKSPMTIPSNASESTSIQDKNSGVGCVNGYKQVFWDVYLNNNKYTQIGFTHQKRGKWVTQITGSGISATCNGIKCSNTGTPGVNAGGPIIITIGG</sequence>
<feature type="signal peptide" evidence="1">
    <location>
        <begin position="1"/>
        <end position="20"/>
    </location>
</feature>
<gene>
    <name evidence="2" type="ORF">I5U16_11845</name>
</gene>
<keyword evidence="3" id="KW-1185">Reference proteome</keyword>
<dbReference type="EMBL" id="JADUMB010000003">
    <property type="protein sequence ID" value="MBH1920831.1"/>
    <property type="molecule type" value="Genomic_DNA"/>
</dbReference>
<evidence type="ECO:0000313" key="2">
    <source>
        <dbReference type="EMBL" id="MBH1920831.1"/>
    </source>
</evidence>
<evidence type="ECO:0000256" key="1">
    <source>
        <dbReference type="SAM" id="SignalP"/>
    </source>
</evidence>
<name>A0ABS0LZU5_9GAMM</name>